<accession>A0AAE3LJS8</accession>
<evidence type="ECO:0000256" key="8">
    <source>
        <dbReference type="ARBA" id="ARBA00022837"/>
    </source>
</evidence>
<dbReference type="Proteomes" id="UP001209317">
    <property type="component" value="Unassembled WGS sequence"/>
</dbReference>
<evidence type="ECO:0000313" key="16">
    <source>
        <dbReference type="EMBL" id="MCU7693689.1"/>
    </source>
</evidence>
<sequence length="387" mass="42565">MQHLLKIMFCSAVFAGTVSCAGNEAQKNNENNDTVSVDTAKFSTTIDGKQTHLYTLKNNNGMRLDITNYGGRFVRLLVPDKNGKFVDVNLGMESVDAYVNSAEPYFGATIGRYGNRIAKGKFTLDGKEYSLFLNNGPNTLHGGKKGFQAVVWDAVQPNDSTLELSYTSPDMEEGYPGELKVKVVYSLTADNAVKMEYKAQTNKNTVVNLTNHAFFNLNGVGSGDILQHTLQLYANEYTPVDSTLIPTGKLASVSNTPFDFLKPTTIGARINDEHEQLKNGKGYDHNFVLNGTKGAYGLTHAATVTGDKSGITMDVYTQEPGIQFYSGNFMQSKNVMLGGYKDDLRTSFALETQHFPDSPNQPSFPSTVLKPGDTYHTISYYKFSVKK</sequence>
<evidence type="ECO:0000256" key="5">
    <source>
        <dbReference type="ARBA" id="ARBA00011245"/>
    </source>
</evidence>
<comment type="pathway">
    <text evidence="3 11">Carbohydrate metabolism; hexose metabolism.</text>
</comment>
<dbReference type="GO" id="GO:0033499">
    <property type="term" value="P:galactose catabolic process via UDP-galactose, Leloir pathway"/>
    <property type="evidence" value="ECO:0007669"/>
    <property type="project" value="TreeGrafter"/>
</dbReference>
<feature type="active site" description="Proton acceptor" evidence="12">
    <location>
        <position position="351"/>
    </location>
</feature>
<feature type="active site" description="Proton donor" evidence="12">
    <location>
        <position position="212"/>
    </location>
</feature>
<evidence type="ECO:0000256" key="11">
    <source>
        <dbReference type="PIRNR" id="PIRNR005096"/>
    </source>
</evidence>
<evidence type="ECO:0000256" key="6">
    <source>
        <dbReference type="ARBA" id="ARBA00022490"/>
    </source>
</evidence>
<evidence type="ECO:0000256" key="2">
    <source>
        <dbReference type="ARBA" id="ARBA00004496"/>
    </source>
</evidence>
<evidence type="ECO:0000313" key="17">
    <source>
        <dbReference type="Proteomes" id="UP001209317"/>
    </source>
</evidence>
<comment type="subcellular location">
    <subcellularLocation>
        <location evidence="2">Cytoplasm</location>
    </subcellularLocation>
</comment>
<comment type="similarity">
    <text evidence="4 11">Belongs to the aldose epimerase family.</text>
</comment>
<keyword evidence="6" id="KW-0963">Cytoplasm</keyword>
<feature type="signal peptide" evidence="15">
    <location>
        <begin position="1"/>
        <end position="15"/>
    </location>
</feature>
<evidence type="ECO:0000256" key="1">
    <source>
        <dbReference type="ARBA" id="ARBA00001913"/>
    </source>
</evidence>
<keyword evidence="17" id="KW-1185">Reference proteome</keyword>
<evidence type="ECO:0000256" key="4">
    <source>
        <dbReference type="ARBA" id="ARBA00006206"/>
    </source>
</evidence>
<dbReference type="PIRSF" id="PIRSF005096">
    <property type="entry name" value="GALM"/>
    <property type="match status" value="1"/>
</dbReference>
<evidence type="ECO:0000256" key="13">
    <source>
        <dbReference type="PIRSR" id="PIRSR005096-2"/>
    </source>
</evidence>
<feature type="binding site" evidence="13">
    <location>
        <position position="284"/>
    </location>
    <ligand>
        <name>beta-D-galactose</name>
        <dbReference type="ChEBI" id="CHEBI:27667"/>
    </ligand>
</feature>
<keyword evidence="9 11" id="KW-0413">Isomerase</keyword>
<dbReference type="PROSITE" id="PS51257">
    <property type="entry name" value="PROKAR_LIPOPROTEIN"/>
    <property type="match status" value="1"/>
</dbReference>
<evidence type="ECO:0000256" key="14">
    <source>
        <dbReference type="PIRSR" id="PIRSR005096-3"/>
    </source>
</evidence>
<dbReference type="PANTHER" id="PTHR10091:SF0">
    <property type="entry name" value="GALACTOSE MUTAROTASE"/>
    <property type="match status" value="1"/>
</dbReference>
<name>A0AAE3LJS8_9BACT</name>
<dbReference type="SUPFAM" id="SSF74650">
    <property type="entry name" value="Galactose mutarotase-like"/>
    <property type="match status" value="1"/>
</dbReference>
<dbReference type="RefSeq" id="WP_263037176.1">
    <property type="nucleotide sequence ID" value="NZ_JAOTPL010000004.1"/>
</dbReference>
<comment type="caution">
    <text evidence="16">The sequence shown here is derived from an EMBL/GenBank/DDBJ whole genome shotgun (WGS) entry which is preliminary data.</text>
</comment>
<evidence type="ECO:0000256" key="7">
    <source>
        <dbReference type="ARBA" id="ARBA00022553"/>
    </source>
</evidence>
<dbReference type="InterPro" id="IPR015443">
    <property type="entry name" value="Aldose_1-epimerase"/>
</dbReference>
<keyword evidence="15" id="KW-0732">Signal</keyword>
<keyword evidence="7" id="KW-0597">Phosphoprotein</keyword>
<evidence type="ECO:0000256" key="3">
    <source>
        <dbReference type="ARBA" id="ARBA00005028"/>
    </source>
</evidence>
<dbReference type="InterPro" id="IPR014718">
    <property type="entry name" value="GH-type_carb-bd"/>
</dbReference>
<proteinExistence type="inferred from homology"/>
<feature type="chain" id="PRO_5042297550" description="Aldose 1-epimerase" evidence="15">
    <location>
        <begin position="16"/>
        <end position="387"/>
    </location>
</feature>
<dbReference type="GO" id="GO:0006006">
    <property type="term" value="P:glucose metabolic process"/>
    <property type="evidence" value="ECO:0007669"/>
    <property type="project" value="TreeGrafter"/>
</dbReference>
<dbReference type="InterPro" id="IPR047215">
    <property type="entry name" value="Galactose_mutarotase-like"/>
</dbReference>
<dbReference type="GO" id="GO:0004034">
    <property type="term" value="F:aldose 1-epimerase activity"/>
    <property type="evidence" value="ECO:0007669"/>
    <property type="project" value="UniProtKB-EC"/>
</dbReference>
<dbReference type="AlphaFoldDB" id="A0AAE3LJS8"/>
<comment type="cofactor">
    <cofactor evidence="1">
        <name>Ca(2+)</name>
        <dbReference type="ChEBI" id="CHEBI:29108"/>
    </cofactor>
</comment>
<dbReference type="InterPro" id="IPR011013">
    <property type="entry name" value="Gal_mutarotase_sf_dom"/>
</dbReference>
<dbReference type="FunFam" id="2.70.98.10:FF:000003">
    <property type="entry name" value="Aldose 1-epimerase"/>
    <property type="match status" value="1"/>
</dbReference>
<dbReference type="CDD" id="cd09019">
    <property type="entry name" value="galactose_mutarotase_like"/>
    <property type="match status" value="1"/>
</dbReference>
<dbReference type="Gene3D" id="2.70.98.10">
    <property type="match status" value="1"/>
</dbReference>
<evidence type="ECO:0000256" key="12">
    <source>
        <dbReference type="PIRSR" id="PIRSR005096-1"/>
    </source>
</evidence>
<organism evidence="16 17">
    <name type="scientific">Haoranjiania flava</name>
    <dbReference type="NCBI Taxonomy" id="1856322"/>
    <lineage>
        <taxon>Bacteria</taxon>
        <taxon>Pseudomonadati</taxon>
        <taxon>Bacteroidota</taxon>
        <taxon>Chitinophagia</taxon>
        <taxon>Chitinophagales</taxon>
        <taxon>Chitinophagaceae</taxon>
        <taxon>Haoranjiania</taxon>
    </lineage>
</organism>
<dbReference type="GO" id="GO:0005737">
    <property type="term" value="C:cytoplasm"/>
    <property type="evidence" value="ECO:0007669"/>
    <property type="project" value="UniProtKB-SubCell"/>
</dbReference>
<dbReference type="EMBL" id="JAOTPL010000004">
    <property type="protein sequence ID" value="MCU7693689.1"/>
    <property type="molecule type" value="Genomic_DNA"/>
</dbReference>
<dbReference type="PANTHER" id="PTHR10091">
    <property type="entry name" value="ALDOSE-1-EPIMERASE"/>
    <property type="match status" value="1"/>
</dbReference>
<evidence type="ECO:0000256" key="15">
    <source>
        <dbReference type="SAM" id="SignalP"/>
    </source>
</evidence>
<keyword evidence="10 11" id="KW-0119">Carbohydrate metabolism</keyword>
<dbReference type="Pfam" id="PF01263">
    <property type="entry name" value="Aldose_epim"/>
    <property type="match status" value="1"/>
</dbReference>
<keyword evidence="8" id="KW-0106">Calcium</keyword>
<dbReference type="NCBIfam" id="NF008277">
    <property type="entry name" value="PRK11055.1"/>
    <property type="match status" value="1"/>
</dbReference>
<evidence type="ECO:0000256" key="10">
    <source>
        <dbReference type="ARBA" id="ARBA00023277"/>
    </source>
</evidence>
<comment type="subunit">
    <text evidence="5">Monomer.</text>
</comment>
<reference evidence="16" key="1">
    <citation type="submission" date="2022-10" db="EMBL/GenBank/DDBJ databases">
        <authorList>
            <person name="Kim H.S."/>
            <person name="Kim J.-S."/>
            <person name="Suh M.K."/>
            <person name="Eom M.K."/>
            <person name="Lee J.-S."/>
        </authorList>
    </citation>
    <scope>NUCLEOTIDE SEQUENCE</scope>
    <source>
        <strain evidence="16">LIP-5</strain>
    </source>
</reference>
<dbReference type="EC" id="5.1.3.3" evidence="11"/>
<dbReference type="GO" id="GO:0030246">
    <property type="term" value="F:carbohydrate binding"/>
    <property type="evidence" value="ECO:0007669"/>
    <property type="project" value="InterPro"/>
</dbReference>
<evidence type="ECO:0000256" key="9">
    <source>
        <dbReference type="ARBA" id="ARBA00023235"/>
    </source>
</evidence>
<dbReference type="InterPro" id="IPR008183">
    <property type="entry name" value="Aldose_1/G6P_1-epimerase"/>
</dbReference>
<comment type="catalytic activity">
    <reaction evidence="11">
        <text>alpha-D-glucose = beta-D-glucose</text>
        <dbReference type="Rhea" id="RHEA:10264"/>
        <dbReference type="ChEBI" id="CHEBI:15903"/>
        <dbReference type="ChEBI" id="CHEBI:17925"/>
        <dbReference type="EC" id="5.1.3.3"/>
    </reaction>
</comment>
<feature type="binding site" evidence="14">
    <location>
        <begin position="115"/>
        <end position="116"/>
    </location>
    <ligand>
        <name>beta-D-galactose</name>
        <dbReference type="ChEBI" id="CHEBI:27667"/>
    </ligand>
</feature>
<gene>
    <name evidence="16" type="ORF">OD355_04060</name>
</gene>
<protein>
    <recommendedName>
        <fullName evidence="11">Aldose 1-epimerase</fullName>
        <ecNumber evidence="11">5.1.3.3</ecNumber>
    </recommendedName>
</protein>